<name>A0A382U0S9_9ZZZZ</name>
<gene>
    <name evidence="1" type="ORF">METZ01_LOCUS380788</name>
</gene>
<dbReference type="Gene3D" id="3.40.50.2000">
    <property type="entry name" value="Glycogen Phosphorylase B"/>
    <property type="match status" value="1"/>
</dbReference>
<reference evidence="1" key="1">
    <citation type="submission" date="2018-05" db="EMBL/GenBank/DDBJ databases">
        <authorList>
            <person name="Lanie J.A."/>
            <person name="Ng W.-L."/>
            <person name="Kazmierczak K.M."/>
            <person name="Andrzejewski T.M."/>
            <person name="Davidsen T.M."/>
            <person name="Wayne K.J."/>
            <person name="Tettelin H."/>
            <person name="Glass J.I."/>
            <person name="Rusch D."/>
            <person name="Podicherti R."/>
            <person name="Tsui H.-C.T."/>
            <person name="Winkler M.E."/>
        </authorList>
    </citation>
    <scope>NUCLEOTIDE SEQUENCE</scope>
</reference>
<sequence length="48" mass="5327">VRITILQGAFLPVPPLRGGAIEKVWFRLGKAFVREGHEVTHVSRLCDG</sequence>
<organism evidence="1">
    <name type="scientific">marine metagenome</name>
    <dbReference type="NCBI Taxonomy" id="408172"/>
    <lineage>
        <taxon>unclassified sequences</taxon>
        <taxon>metagenomes</taxon>
        <taxon>ecological metagenomes</taxon>
    </lineage>
</organism>
<feature type="non-terminal residue" evidence="1">
    <location>
        <position position="1"/>
    </location>
</feature>
<evidence type="ECO:0008006" key="2">
    <source>
        <dbReference type="Google" id="ProtNLM"/>
    </source>
</evidence>
<feature type="non-terminal residue" evidence="1">
    <location>
        <position position="48"/>
    </location>
</feature>
<protein>
    <recommendedName>
        <fullName evidence="2">Glycosyltransferase subfamily 4-like N-terminal domain-containing protein</fullName>
    </recommendedName>
</protein>
<dbReference type="EMBL" id="UINC01140654">
    <property type="protein sequence ID" value="SVD27934.1"/>
    <property type="molecule type" value="Genomic_DNA"/>
</dbReference>
<accession>A0A382U0S9</accession>
<dbReference type="AlphaFoldDB" id="A0A382U0S9"/>
<proteinExistence type="predicted"/>
<evidence type="ECO:0000313" key="1">
    <source>
        <dbReference type="EMBL" id="SVD27934.1"/>
    </source>
</evidence>